<dbReference type="PANTHER" id="PTHR41373">
    <property type="entry name" value="DUF2156 DOMAIN-CONTAINING PROTEIN"/>
    <property type="match status" value="1"/>
</dbReference>
<sequence length="303" mass="35371">MQLDFNPITVDDKKTITSFTLSSPLRNCDLAFSNMCSWRFLYQSEFAVYKNFLLIRFRIEDKNRIAYMRPIGSGDFKDALLQLEEDSWQHGHPLLMLGVTPVSKDLLEEAFPGEFTYIPERDYFDYIYLREDLATLKGKKFQAKRNHVNKFKKQYAYEYVPLTPELIPECLELEAKWYKANRTDADQEELREERQSMIFALQHFKELDLMGGAIRIDNQLVAFTFGSPINQDTFGVHVEKADTHYDGAYSIINQEFASRIPEQYLYINREEDLGIPGLRQAKLSYNPTILLPKAAVIKKIKSE</sequence>
<dbReference type="PANTHER" id="PTHR41373:SF1">
    <property type="entry name" value="PHOSPHATIDYLGLYCEROL LYSYLTRANSFERASE C-TERMINAL DOMAIN-CONTAINING PROTEIN"/>
    <property type="match status" value="1"/>
</dbReference>
<keyword evidence="3" id="KW-1185">Reference proteome</keyword>
<dbReference type="PIRSF" id="PIRSF018688">
    <property type="entry name" value="UCP018688"/>
    <property type="match status" value="1"/>
</dbReference>
<organism evidence="2 3">
    <name type="scientific">Parabacteroides faecalis</name>
    <dbReference type="NCBI Taxonomy" id="2924040"/>
    <lineage>
        <taxon>Bacteria</taxon>
        <taxon>Pseudomonadati</taxon>
        <taxon>Bacteroidota</taxon>
        <taxon>Bacteroidia</taxon>
        <taxon>Bacteroidales</taxon>
        <taxon>Tannerellaceae</taxon>
        <taxon>Parabacteroides</taxon>
    </lineage>
</organism>
<evidence type="ECO:0000259" key="1">
    <source>
        <dbReference type="Pfam" id="PF09924"/>
    </source>
</evidence>
<dbReference type="EMBL" id="JAKZMM010000008">
    <property type="protein sequence ID" value="MCJ2379939.1"/>
    <property type="molecule type" value="Genomic_DNA"/>
</dbReference>
<reference evidence="2 3" key="1">
    <citation type="submission" date="2022-03" db="EMBL/GenBank/DDBJ databases">
        <title>Parabacteroides sp. nov. isolated from swine feces.</title>
        <authorList>
            <person name="Bak J.E."/>
        </authorList>
    </citation>
    <scope>NUCLEOTIDE SEQUENCE [LARGE SCALE GENOMIC DNA]</scope>
    <source>
        <strain evidence="2 3">AGMB00274</strain>
    </source>
</reference>
<gene>
    <name evidence="2" type="ORF">MUN53_04835</name>
</gene>
<proteinExistence type="predicted"/>
<dbReference type="InterPro" id="IPR016181">
    <property type="entry name" value="Acyl_CoA_acyltransferase"/>
</dbReference>
<dbReference type="InterPro" id="IPR016732">
    <property type="entry name" value="UCP018688"/>
</dbReference>
<evidence type="ECO:0000313" key="3">
    <source>
        <dbReference type="Proteomes" id="UP001165444"/>
    </source>
</evidence>
<name>A0ABT0BYT5_9BACT</name>
<dbReference type="Gene3D" id="3.40.630.30">
    <property type="match status" value="1"/>
</dbReference>
<protein>
    <submittedName>
        <fullName evidence="2">Phosphatidylglycerol lysyltransferase domain-containing protein</fullName>
    </submittedName>
</protein>
<dbReference type="Proteomes" id="UP001165444">
    <property type="component" value="Unassembled WGS sequence"/>
</dbReference>
<dbReference type="Pfam" id="PF09924">
    <property type="entry name" value="LPG_synthase_C"/>
    <property type="match status" value="1"/>
</dbReference>
<feature type="domain" description="Phosphatidylglycerol lysyltransferase C-terminal" evidence="1">
    <location>
        <begin position="26"/>
        <end position="293"/>
    </location>
</feature>
<dbReference type="SUPFAM" id="SSF55729">
    <property type="entry name" value="Acyl-CoA N-acyltransferases (Nat)"/>
    <property type="match status" value="2"/>
</dbReference>
<evidence type="ECO:0000313" key="2">
    <source>
        <dbReference type="EMBL" id="MCJ2379939.1"/>
    </source>
</evidence>
<dbReference type="InterPro" id="IPR024320">
    <property type="entry name" value="LPG_synthase_C"/>
</dbReference>
<comment type="caution">
    <text evidence="2">The sequence shown here is derived from an EMBL/GenBank/DDBJ whole genome shotgun (WGS) entry which is preliminary data.</text>
</comment>
<dbReference type="RefSeq" id="WP_243323638.1">
    <property type="nucleotide sequence ID" value="NZ_JAKZMM010000008.1"/>
</dbReference>
<accession>A0ABT0BYT5</accession>